<comment type="caution">
    <text evidence="1">The sequence shown here is derived from an EMBL/GenBank/DDBJ whole genome shotgun (WGS) entry which is preliminary data.</text>
</comment>
<reference evidence="1" key="1">
    <citation type="submission" date="2023-02" db="EMBL/GenBank/DDBJ databases">
        <title>NDM-1 &amp; ACT-7 co producing ST 133 Enterobacter.</title>
        <authorList>
            <person name="Halder G."/>
            <person name="Chaudhuri B."/>
            <person name="Dutta S."/>
        </authorList>
    </citation>
    <scope>NUCLEOTIDE SEQUENCE</scope>
    <source>
        <strain evidence="1">PEER 323</strain>
    </source>
</reference>
<dbReference type="Proteomes" id="UP001182277">
    <property type="component" value="Unassembled WGS sequence"/>
</dbReference>
<accession>A0AAE4J401</accession>
<dbReference type="EMBL" id="JARDRS010000001">
    <property type="protein sequence ID" value="MDS0017457.1"/>
    <property type="molecule type" value="Genomic_DNA"/>
</dbReference>
<gene>
    <name evidence="1" type="ORF">PTZ61_01910</name>
</gene>
<evidence type="ECO:0000313" key="2">
    <source>
        <dbReference type="Proteomes" id="UP001182277"/>
    </source>
</evidence>
<name>A0AAE4J401_9ENTR</name>
<proteinExistence type="predicted"/>
<dbReference type="RefSeq" id="WP_017384849.1">
    <property type="nucleotide sequence ID" value="NZ_BLXH01000062.1"/>
</dbReference>
<protein>
    <submittedName>
        <fullName evidence="1">Uncharacterized protein</fullName>
    </submittedName>
</protein>
<evidence type="ECO:0000313" key="1">
    <source>
        <dbReference type="EMBL" id="MDS0017457.1"/>
    </source>
</evidence>
<organism evidence="1 2">
    <name type="scientific">Enterobacter hormaechei subsp. steigerwaltii</name>
    <dbReference type="NCBI Taxonomy" id="299766"/>
    <lineage>
        <taxon>Bacteria</taxon>
        <taxon>Pseudomonadati</taxon>
        <taxon>Pseudomonadota</taxon>
        <taxon>Gammaproteobacteria</taxon>
        <taxon>Enterobacterales</taxon>
        <taxon>Enterobacteriaceae</taxon>
        <taxon>Enterobacter</taxon>
        <taxon>Enterobacter cloacae complex</taxon>
    </lineage>
</organism>
<sequence length="68" mass="7203">MRWPAWAKSPVALTLTGPTGVTKAYALACMGKKPGGADAYRAYRVPKANALACMGKKPGGVDAYRAYR</sequence>
<dbReference type="AlphaFoldDB" id="A0AAE4J401"/>